<proteinExistence type="predicted"/>
<sequence length="47" mass="5348">MAQVVFERLFARKPMIDVQKQLDTTQGFKRTLNWIQLLTIGLGATIG</sequence>
<evidence type="ECO:0000313" key="1">
    <source>
        <dbReference type="EMBL" id="CAF4178394.1"/>
    </source>
</evidence>
<feature type="non-terminal residue" evidence="1">
    <location>
        <position position="47"/>
    </location>
</feature>
<dbReference type="Proteomes" id="UP000663823">
    <property type="component" value="Unassembled WGS sequence"/>
</dbReference>
<dbReference type="EMBL" id="CAJOAX010018100">
    <property type="protein sequence ID" value="CAF4178394.1"/>
    <property type="molecule type" value="Genomic_DNA"/>
</dbReference>
<evidence type="ECO:0000313" key="2">
    <source>
        <dbReference type="Proteomes" id="UP000663823"/>
    </source>
</evidence>
<name>A0A820AIW6_9BILA</name>
<accession>A0A820AIW6</accession>
<protein>
    <submittedName>
        <fullName evidence="1">Uncharacterized protein</fullName>
    </submittedName>
</protein>
<dbReference type="AlphaFoldDB" id="A0A820AIW6"/>
<organism evidence="1 2">
    <name type="scientific">Rotaria sordida</name>
    <dbReference type="NCBI Taxonomy" id="392033"/>
    <lineage>
        <taxon>Eukaryota</taxon>
        <taxon>Metazoa</taxon>
        <taxon>Spiralia</taxon>
        <taxon>Gnathifera</taxon>
        <taxon>Rotifera</taxon>
        <taxon>Eurotatoria</taxon>
        <taxon>Bdelloidea</taxon>
        <taxon>Philodinida</taxon>
        <taxon>Philodinidae</taxon>
        <taxon>Rotaria</taxon>
    </lineage>
</organism>
<reference evidence="1" key="1">
    <citation type="submission" date="2021-02" db="EMBL/GenBank/DDBJ databases">
        <authorList>
            <person name="Nowell W R."/>
        </authorList>
    </citation>
    <scope>NUCLEOTIDE SEQUENCE</scope>
</reference>
<gene>
    <name evidence="1" type="ORF">OTI717_LOCUS37556</name>
</gene>
<feature type="non-terminal residue" evidence="1">
    <location>
        <position position="1"/>
    </location>
</feature>
<comment type="caution">
    <text evidence="1">The sequence shown here is derived from an EMBL/GenBank/DDBJ whole genome shotgun (WGS) entry which is preliminary data.</text>
</comment>